<keyword evidence="4" id="KW-1003">Cell membrane</keyword>
<feature type="compositionally biased region" description="Low complexity" evidence="8">
    <location>
        <begin position="408"/>
        <end position="426"/>
    </location>
</feature>
<dbReference type="Proteomes" id="UP001597063">
    <property type="component" value="Unassembled WGS sequence"/>
</dbReference>
<dbReference type="EMBL" id="JBHTGP010000008">
    <property type="protein sequence ID" value="MFD0686178.1"/>
    <property type="molecule type" value="Genomic_DNA"/>
</dbReference>
<dbReference type="InterPro" id="IPR004695">
    <property type="entry name" value="SLAC1/Mae1/Ssu1/TehA"/>
</dbReference>
<dbReference type="RefSeq" id="WP_131762083.1">
    <property type="nucleotide sequence ID" value="NZ_CAACUY010000209.1"/>
</dbReference>
<evidence type="ECO:0000256" key="3">
    <source>
        <dbReference type="ARBA" id="ARBA00022448"/>
    </source>
</evidence>
<feature type="transmembrane region" description="Helical" evidence="9">
    <location>
        <begin position="54"/>
        <end position="75"/>
    </location>
</feature>
<comment type="subcellular location">
    <subcellularLocation>
        <location evidence="1">Cell membrane</location>
        <topology evidence="1">Multi-pass membrane protein</topology>
    </subcellularLocation>
</comment>
<evidence type="ECO:0000256" key="7">
    <source>
        <dbReference type="ARBA" id="ARBA00023136"/>
    </source>
</evidence>
<feature type="transmembrane region" description="Helical" evidence="9">
    <location>
        <begin position="133"/>
        <end position="156"/>
    </location>
</feature>
<dbReference type="InterPro" id="IPR038665">
    <property type="entry name" value="Voltage-dep_anion_channel_sf"/>
</dbReference>
<dbReference type="PANTHER" id="PTHR31686:SF1">
    <property type="entry name" value="SULFITE EFFLUX PUMP SSU1"/>
    <property type="match status" value="1"/>
</dbReference>
<sequence length="426" mass="43166">MGSRTASPHGTLLGALDRPAELFRHLGPNWYAAVMGTAIVANGADALPVDLPGLHAFAVAVWALSLALLAVVAAARAVHLVRHRDVAVRRLLDDPAAAVFYGCPPMALLAVGYGTLALGPEVLGTRAAVAIDALLWTLGTVYALAVAVGVPLLMVTRYRPGPGGTDPTWLLPVVAPMVAAALGPALVPHLPAGEARATLLYGCAAMFGASALATLVLLPGIWSRLAGGGPVPAALVPTLFLVLGPLGQSTTAVVRIAVEAERAVPEFAAAMRAFAVLYGVPVMGFALLWLALAAAANVRALRGGMPFAMTWWAFTFPVGTCVTGAAGLSAVTGLRALAGLAVLLYGLLLAAWAVAGYRTVQGVLSGRLFLPAAPRAGARPAVAQDVVADASSSPGRSRAWTGGLPNQATATAPATARTNPTSASHA</sequence>
<evidence type="ECO:0000256" key="5">
    <source>
        <dbReference type="ARBA" id="ARBA00022692"/>
    </source>
</evidence>
<keyword evidence="3" id="KW-0813">Transport</keyword>
<evidence type="ECO:0000256" key="6">
    <source>
        <dbReference type="ARBA" id="ARBA00022989"/>
    </source>
</evidence>
<dbReference type="Gene3D" id="1.50.10.150">
    <property type="entry name" value="Voltage-dependent anion channel"/>
    <property type="match status" value="1"/>
</dbReference>
<evidence type="ECO:0000256" key="2">
    <source>
        <dbReference type="ARBA" id="ARBA00008566"/>
    </source>
</evidence>
<dbReference type="InterPro" id="IPR051629">
    <property type="entry name" value="Sulfite_efflux_TDT"/>
</dbReference>
<name>A0ABW2XI64_9ACTN</name>
<evidence type="ECO:0000256" key="1">
    <source>
        <dbReference type="ARBA" id="ARBA00004651"/>
    </source>
</evidence>
<dbReference type="CDD" id="cd09320">
    <property type="entry name" value="TDT_like_2"/>
    <property type="match status" value="1"/>
</dbReference>
<gene>
    <name evidence="10" type="ORF">ACFQZM_16880</name>
</gene>
<comment type="similarity">
    <text evidence="2">Belongs to the tellurite-resistance/dicarboxylate transporter (TDT) family.</text>
</comment>
<evidence type="ECO:0000313" key="11">
    <source>
        <dbReference type="Proteomes" id="UP001597063"/>
    </source>
</evidence>
<keyword evidence="5 9" id="KW-0812">Transmembrane</keyword>
<dbReference type="Pfam" id="PF03595">
    <property type="entry name" value="SLAC1"/>
    <property type="match status" value="1"/>
</dbReference>
<feature type="transmembrane region" description="Helical" evidence="9">
    <location>
        <begin position="96"/>
        <end position="113"/>
    </location>
</feature>
<evidence type="ECO:0000256" key="8">
    <source>
        <dbReference type="SAM" id="MobiDB-lite"/>
    </source>
</evidence>
<comment type="caution">
    <text evidence="10">The sequence shown here is derived from an EMBL/GenBank/DDBJ whole genome shotgun (WGS) entry which is preliminary data.</text>
</comment>
<feature type="transmembrane region" description="Helical" evidence="9">
    <location>
        <begin position="199"/>
        <end position="222"/>
    </location>
</feature>
<dbReference type="PANTHER" id="PTHR31686">
    <property type="match status" value="1"/>
</dbReference>
<evidence type="ECO:0000313" key="10">
    <source>
        <dbReference type="EMBL" id="MFD0686178.1"/>
    </source>
</evidence>
<evidence type="ECO:0000256" key="9">
    <source>
        <dbReference type="SAM" id="Phobius"/>
    </source>
</evidence>
<feature type="transmembrane region" description="Helical" evidence="9">
    <location>
        <begin position="337"/>
        <end position="357"/>
    </location>
</feature>
<organism evidence="10 11">
    <name type="scientific">Actinomadura fibrosa</name>
    <dbReference type="NCBI Taxonomy" id="111802"/>
    <lineage>
        <taxon>Bacteria</taxon>
        <taxon>Bacillati</taxon>
        <taxon>Actinomycetota</taxon>
        <taxon>Actinomycetes</taxon>
        <taxon>Streptosporangiales</taxon>
        <taxon>Thermomonosporaceae</taxon>
        <taxon>Actinomadura</taxon>
    </lineage>
</organism>
<accession>A0ABW2XI64</accession>
<reference evidence="11" key="1">
    <citation type="journal article" date="2019" name="Int. J. Syst. Evol. Microbiol.">
        <title>The Global Catalogue of Microorganisms (GCM) 10K type strain sequencing project: providing services to taxonomists for standard genome sequencing and annotation.</title>
        <authorList>
            <consortium name="The Broad Institute Genomics Platform"/>
            <consortium name="The Broad Institute Genome Sequencing Center for Infectious Disease"/>
            <person name="Wu L."/>
            <person name="Ma J."/>
        </authorList>
    </citation>
    <scope>NUCLEOTIDE SEQUENCE [LARGE SCALE GENOMIC DNA]</scope>
    <source>
        <strain evidence="11">JCM 9371</strain>
    </source>
</reference>
<feature type="transmembrane region" description="Helical" evidence="9">
    <location>
        <begin position="310"/>
        <end position="331"/>
    </location>
</feature>
<keyword evidence="11" id="KW-1185">Reference proteome</keyword>
<protein>
    <submittedName>
        <fullName evidence="10">TDT family transporter</fullName>
    </submittedName>
</protein>
<proteinExistence type="inferred from homology"/>
<keyword evidence="6 9" id="KW-1133">Transmembrane helix</keyword>
<feature type="transmembrane region" description="Helical" evidence="9">
    <location>
        <begin position="278"/>
        <end position="298"/>
    </location>
</feature>
<evidence type="ECO:0000256" key="4">
    <source>
        <dbReference type="ARBA" id="ARBA00022475"/>
    </source>
</evidence>
<keyword evidence="7 9" id="KW-0472">Membrane</keyword>
<feature type="transmembrane region" description="Helical" evidence="9">
    <location>
        <begin position="234"/>
        <end position="258"/>
    </location>
</feature>
<feature type="region of interest" description="Disordered" evidence="8">
    <location>
        <begin position="393"/>
        <end position="426"/>
    </location>
</feature>